<proteinExistence type="predicted"/>
<feature type="chain" id="PRO_5047235122" description="DUF4124 domain-containing protein" evidence="2">
    <location>
        <begin position="26"/>
        <end position="196"/>
    </location>
</feature>
<organism evidence="3 4">
    <name type="scientific">Thalassotalea nanhaiensis</name>
    <dbReference type="NCBI Taxonomy" id="3065648"/>
    <lineage>
        <taxon>Bacteria</taxon>
        <taxon>Pseudomonadati</taxon>
        <taxon>Pseudomonadota</taxon>
        <taxon>Gammaproteobacteria</taxon>
        <taxon>Alteromonadales</taxon>
        <taxon>Colwelliaceae</taxon>
        <taxon>Thalassotalea</taxon>
    </lineage>
</organism>
<feature type="signal peptide" evidence="2">
    <location>
        <begin position="1"/>
        <end position="25"/>
    </location>
</feature>
<gene>
    <name evidence="3" type="ORF">RI845_17660</name>
</gene>
<sequence>MSKQTMFNKIPSVLLLTLFSTTCFADIPKELVACADIDNKETRLQCYDNYMLKQSRTESEGTAVAVETPQPLVLSSEPESETLISTPVPPQVSSKKEQGSVQKEEQAIKKNFGLEHKKTSVEEATDSLIFTIATAKKSVHGKWTLTFTNEQKWVTISSERMKFKAEQEVIISRGMFNSFMLKVMNSNRSVKVKRIK</sequence>
<evidence type="ECO:0000313" key="4">
    <source>
        <dbReference type="Proteomes" id="UP001248581"/>
    </source>
</evidence>
<name>A0ABY9THM1_9GAMM</name>
<accession>A0ABY9THM1</accession>
<evidence type="ECO:0008006" key="5">
    <source>
        <dbReference type="Google" id="ProtNLM"/>
    </source>
</evidence>
<reference evidence="4" key="1">
    <citation type="submission" date="2023-09" db="EMBL/GenBank/DDBJ databases">
        <authorList>
            <person name="Li S."/>
            <person name="Li X."/>
            <person name="Zhang C."/>
            <person name="Zhao Z."/>
        </authorList>
    </citation>
    <scope>NUCLEOTIDE SEQUENCE [LARGE SCALE GENOMIC DNA]</scope>
    <source>
        <strain evidence="4">SQ345</strain>
    </source>
</reference>
<dbReference type="Proteomes" id="UP001248581">
    <property type="component" value="Chromosome"/>
</dbReference>
<dbReference type="EMBL" id="CP134146">
    <property type="protein sequence ID" value="WNC68332.1"/>
    <property type="molecule type" value="Genomic_DNA"/>
</dbReference>
<evidence type="ECO:0000256" key="1">
    <source>
        <dbReference type="SAM" id="MobiDB-lite"/>
    </source>
</evidence>
<evidence type="ECO:0000313" key="3">
    <source>
        <dbReference type="EMBL" id="WNC68332.1"/>
    </source>
</evidence>
<feature type="region of interest" description="Disordered" evidence="1">
    <location>
        <begin position="75"/>
        <end position="102"/>
    </location>
</feature>
<evidence type="ECO:0000256" key="2">
    <source>
        <dbReference type="SAM" id="SignalP"/>
    </source>
</evidence>
<keyword evidence="2" id="KW-0732">Signal</keyword>
<protein>
    <recommendedName>
        <fullName evidence="5">DUF4124 domain-containing protein</fullName>
    </recommendedName>
</protein>
<keyword evidence="4" id="KW-1185">Reference proteome</keyword>
<dbReference type="RefSeq" id="WP_348387488.1">
    <property type="nucleotide sequence ID" value="NZ_CP134146.1"/>
</dbReference>